<keyword evidence="4 7" id="KW-0067">ATP-binding</keyword>
<dbReference type="Gene3D" id="3.40.50.300">
    <property type="entry name" value="P-loop containing nucleotide triphosphate hydrolases"/>
    <property type="match status" value="1"/>
</dbReference>
<dbReference type="Pfam" id="PF00005">
    <property type="entry name" value="ABC_tran"/>
    <property type="match status" value="1"/>
</dbReference>
<proteinExistence type="inferred from homology"/>
<comment type="similarity">
    <text evidence="1">Belongs to the ABC transporter superfamily.</text>
</comment>
<feature type="compositionally biased region" description="Gly residues" evidence="5">
    <location>
        <begin position="325"/>
        <end position="345"/>
    </location>
</feature>
<protein>
    <submittedName>
        <fullName evidence="7">ATP-binding cassette domain-containing protein</fullName>
    </submittedName>
</protein>
<dbReference type="PANTHER" id="PTHR43335">
    <property type="entry name" value="ABC TRANSPORTER, ATP-BINDING PROTEIN"/>
    <property type="match status" value="1"/>
</dbReference>
<keyword evidence="2" id="KW-0813">Transport</keyword>
<evidence type="ECO:0000256" key="5">
    <source>
        <dbReference type="SAM" id="MobiDB-lite"/>
    </source>
</evidence>
<dbReference type="Proteomes" id="UP001164965">
    <property type="component" value="Chromosome"/>
</dbReference>
<dbReference type="SUPFAM" id="SSF52540">
    <property type="entry name" value="P-loop containing nucleoside triphosphate hydrolases"/>
    <property type="match status" value="1"/>
</dbReference>
<dbReference type="SMART" id="SM00382">
    <property type="entry name" value="AAA"/>
    <property type="match status" value="1"/>
</dbReference>
<dbReference type="InterPro" id="IPR003593">
    <property type="entry name" value="AAA+_ATPase"/>
</dbReference>
<accession>A0ABY6P2S9</accession>
<evidence type="ECO:0000313" key="8">
    <source>
        <dbReference type="Proteomes" id="UP001164965"/>
    </source>
</evidence>
<feature type="region of interest" description="Disordered" evidence="5">
    <location>
        <begin position="315"/>
        <end position="361"/>
    </location>
</feature>
<keyword evidence="8" id="KW-1185">Reference proteome</keyword>
<dbReference type="EMBL" id="CP110615">
    <property type="protein sequence ID" value="UZJ25586.1"/>
    <property type="molecule type" value="Genomic_DNA"/>
</dbReference>
<feature type="compositionally biased region" description="Low complexity" evidence="5">
    <location>
        <begin position="346"/>
        <end position="361"/>
    </location>
</feature>
<dbReference type="InterPro" id="IPR027417">
    <property type="entry name" value="P-loop_NTPase"/>
</dbReference>
<name>A0ABY6P2S9_9NOCA</name>
<evidence type="ECO:0000256" key="4">
    <source>
        <dbReference type="ARBA" id="ARBA00022840"/>
    </source>
</evidence>
<evidence type="ECO:0000256" key="2">
    <source>
        <dbReference type="ARBA" id="ARBA00022448"/>
    </source>
</evidence>
<dbReference type="PROSITE" id="PS50893">
    <property type="entry name" value="ABC_TRANSPORTER_2"/>
    <property type="match status" value="1"/>
</dbReference>
<organism evidence="7 8">
    <name type="scientific">Rhodococcus antarcticus</name>
    <dbReference type="NCBI Taxonomy" id="2987751"/>
    <lineage>
        <taxon>Bacteria</taxon>
        <taxon>Bacillati</taxon>
        <taxon>Actinomycetota</taxon>
        <taxon>Actinomycetes</taxon>
        <taxon>Mycobacteriales</taxon>
        <taxon>Nocardiaceae</taxon>
        <taxon>Rhodococcus</taxon>
    </lineage>
</organism>
<evidence type="ECO:0000256" key="1">
    <source>
        <dbReference type="ARBA" id="ARBA00005417"/>
    </source>
</evidence>
<feature type="compositionally biased region" description="Low complexity" evidence="5">
    <location>
        <begin position="315"/>
        <end position="324"/>
    </location>
</feature>
<gene>
    <name evidence="7" type="ORF">RHODO2019_03750</name>
</gene>
<dbReference type="PANTHER" id="PTHR43335:SF4">
    <property type="entry name" value="ABC TRANSPORTER, ATP-BINDING PROTEIN"/>
    <property type="match status" value="1"/>
</dbReference>
<dbReference type="GO" id="GO:0005524">
    <property type="term" value="F:ATP binding"/>
    <property type="evidence" value="ECO:0007669"/>
    <property type="project" value="UniProtKB-KW"/>
</dbReference>
<keyword evidence="3" id="KW-0547">Nucleotide-binding</keyword>
<evidence type="ECO:0000256" key="3">
    <source>
        <dbReference type="ARBA" id="ARBA00022741"/>
    </source>
</evidence>
<evidence type="ECO:0000313" key="7">
    <source>
        <dbReference type="EMBL" id="UZJ25586.1"/>
    </source>
</evidence>
<evidence type="ECO:0000259" key="6">
    <source>
        <dbReference type="PROSITE" id="PS50893"/>
    </source>
</evidence>
<sequence>MTYAQPGPAPVAPTARENGSGRIVVQNLSRQFGSVHAVSDLSFVVHPGTVTGFLGPNGSGKTTTLRMVLGLITPSAGSVTISGVPFHRLAHPGRTVGAVLDTQGFHPRRSARDHLRVYAAASGVPDARADQVLELVGLSSAGRRKAGAFSMGMRQRLSLATALLGDPQVLVLDEPSNGLDPEGIVWLRGFLQSFARTGRTVLVSSHGLREIEQTVDSLVVMSRGVRVYEGTMAELGSRRRSRVLLRSADQVGLHSALVAAGTRDVTVLEDGRLAVTGADVQHLGSVALEARIAIWGMTEEHPDLEQEFLQLTAGQYTGAPPGYGPPQGYGAPPGYGPPQGYGAPPGYGPPQGRHQGRGQSW</sequence>
<dbReference type="RefSeq" id="WP_265383690.1">
    <property type="nucleotide sequence ID" value="NZ_CP110615.1"/>
</dbReference>
<feature type="domain" description="ABC transporter" evidence="6">
    <location>
        <begin position="23"/>
        <end position="248"/>
    </location>
</feature>
<reference evidence="7" key="1">
    <citation type="submission" date="2022-10" db="EMBL/GenBank/DDBJ databases">
        <title>Rhodococcus sp.75.</title>
        <authorList>
            <person name="Sun M."/>
        </authorList>
    </citation>
    <scope>NUCLEOTIDE SEQUENCE</scope>
    <source>
        <strain evidence="7">75</strain>
    </source>
</reference>
<dbReference type="InterPro" id="IPR003439">
    <property type="entry name" value="ABC_transporter-like_ATP-bd"/>
</dbReference>